<feature type="non-terminal residue" evidence="1">
    <location>
        <position position="1"/>
    </location>
</feature>
<feature type="non-terminal residue" evidence="1">
    <location>
        <position position="254"/>
    </location>
</feature>
<evidence type="ECO:0000313" key="2">
    <source>
        <dbReference type="Proteomes" id="UP000807342"/>
    </source>
</evidence>
<dbReference type="InterPro" id="IPR036038">
    <property type="entry name" value="Aminotransferase-like"/>
</dbReference>
<keyword evidence="2" id="KW-1185">Reference proteome</keyword>
<accession>A0A9P6C9N1</accession>
<dbReference type="OrthoDB" id="64220at2759"/>
<dbReference type="InterPro" id="IPR001544">
    <property type="entry name" value="Aminotrans_IV"/>
</dbReference>
<dbReference type="GO" id="GO:0003824">
    <property type="term" value="F:catalytic activity"/>
    <property type="evidence" value="ECO:0007669"/>
    <property type="project" value="InterPro"/>
</dbReference>
<evidence type="ECO:0008006" key="3">
    <source>
        <dbReference type="Google" id="ProtNLM"/>
    </source>
</evidence>
<name>A0A9P6C9N1_9AGAR</name>
<dbReference type="SUPFAM" id="SSF56752">
    <property type="entry name" value="D-aminoacid aminotransferase-like PLP-dependent enzymes"/>
    <property type="match status" value="1"/>
</dbReference>
<evidence type="ECO:0000313" key="1">
    <source>
        <dbReference type="EMBL" id="KAF9454165.1"/>
    </source>
</evidence>
<comment type="caution">
    <text evidence="1">The sequence shown here is derived from an EMBL/GenBank/DDBJ whole genome shotgun (WGS) entry which is preliminary data.</text>
</comment>
<dbReference type="AlphaFoldDB" id="A0A9P6C9N1"/>
<sequence>YKLFTTTRYDEGLEKLPWNHDDGKPSPFLLLPYHFQRLINATQSHGWTEAQKALQDYEHFKSICLKAVEDFKASNNTDPKAFRLRVALDHHGVFQTTCAPVPPFASDPSLLARGAPPTSPQNVIEVRLDPSPTTPSLFTSTKTTYRPHYDEARVRSNIPPLTSPQGPYFEALLIDNNNHIIESDIYNVAFYRSGRWVTPNVKYGCLPGVFRRWLIGQGLVDEDQDSMLVKETVKNGEYVLLSNGAQGCRLGKIS</sequence>
<dbReference type="InterPro" id="IPR043132">
    <property type="entry name" value="BCAT-like_C"/>
</dbReference>
<dbReference type="Pfam" id="PF01063">
    <property type="entry name" value="Aminotran_4"/>
    <property type="match status" value="1"/>
</dbReference>
<dbReference type="Proteomes" id="UP000807342">
    <property type="component" value="Unassembled WGS sequence"/>
</dbReference>
<reference evidence="1" key="1">
    <citation type="submission" date="2020-11" db="EMBL/GenBank/DDBJ databases">
        <authorList>
            <consortium name="DOE Joint Genome Institute"/>
            <person name="Ahrendt S."/>
            <person name="Riley R."/>
            <person name="Andreopoulos W."/>
            <person name="Labutti K."/>
            <person name="Pangilinan J."/>
            <person name="Ruiz-Duenas F.J."/>
            <person name="Barrasa J.M."/>
            <person name="Sanchez-Garcia M."/>
            <person name="Camarero S."/>
            <person name="Miyauchi S."/>
            <person name="Serrano A."/>
            <person name="Linde D."/>
            <person name="Babiker R."/>
            <person name="Drula E."/>
            <person name="Ayuso-Fernandez I."/>
            <person name="Pacheco R."/>
            <person name="Padilla G."/>
            <person name="Ferreira P."/>
            <person name="Barriuso J."/>
            <person name="Kellner H."/>
            <person name="Castanera R."/>
            <person name="Alfaro M."/>
            <person name="Ramirez L."/>
            <person name="Pisabarro A.G."/>
            <person name="Kuo A."/>
            <person name="Tritt A."/>
            <person name="Lipzen A."/>
            <person name="He G."/>
            <person name="Yan M."/>
            <person name="Ng V."/>
            <person name="Cullen D."/>
            <person name="Martin F."/>
            <person name="Rosso M.-N."/>
            <person name="Henrissat B."/>
            <person name="Hibbett D."/>
            <person name="Martinez A.T."/>
            <person name="Grigoriev I.V."/>
        </authorList>
    </citation>
    <scope>NUCLEOTIDE SEQUENCE</scope>
    <source>
        <strain evidence="1">MF-IS2</strain>
    </source>
</reference>
<proteinExistence type="predicted"/>
<protein>
    <recommendedName>
        <fullName evidence="3">Aminodeoxychorismate lyase</fullName>
    </recommendedName>
</protein>
<dbReference type="Gene3D" id="3.20.10.10">
    <property type="entry name" value="D-amino Acid Aminotransferase, subunit A, domain 2"/>
    <property type="match status" value="1"/>
</dbReference>
<gene>
    <name evidence="1" type="ORF">P691DRAFT_628275</name>
</gene>
<organism evidence="1 2">
    <name type="scientific">Macrolepiota fuliginosa MF-IS2</name>
    <dbReference type="NCBI Taxonomy" id="1400762"/>
    <lineage>
        <taxon>Eukaryota</taxon>
        <taxon>Fungi</taxon>
        <taxon>Dikarya</taxon>
        <taxon>Basidiomycota</taxon>
        <taxon>Agaricomycotina</taxon>
        <taxon>Agaricomycetes</taxon>
        <taxon>Agaricomycetidae</taxon>
        <taxon>Agaricales</taxon>
        <taxon>Agaricineae</taxon>
        <taxon>Agaricaceae</taxon>
        <taxon>Macrolepiota</taxon>
    </lineage>
</organism>
<dbReference type="EMBL" id="MU151056">
    <property type="protein sequence ID" value="KAF9454165.1"/>
    <property type="molecule type" value="Genomic_DNA"/>
</dbReference>